<keyword evidence="1" id="KW-0812">Transmembrane</keyword>
<comment type="caution">
    <text evidence="2">The sequence shown here is derived from an EMBL/GenBank/DDBJ whole genome shotgun (WGS) entry which is preliminary data.</text>
</comment>
<proteinExistence type="predicted"/>
<dbReference type="AlphaFoldDB" id="A0AAN9DYZ6"/>
<keyword evidence="1" id="KW-1133">Transmembrane helix</keyword>
<organism evidence="2 3">
    <name type="scientific">Crotalaria pallida</name>
    <name type="common">Smooth rattlebox</name>
    <name type="synonym">Crotalaria striata</name>
    <dbReference type="NCBI Taxonomy" id="3830"/>
    <lineage>
        <taxon>Eukaryota</taxon>
        <taxon>Viridiplantae</taxon>
        <taxon>Streptophyta</taxon>
        <taxon>Embryophyta</taxon>
        <taxon>Tracheophyta</taxon>
        <taxon>Spermatophyta</taxon>
        <taxon>Magnoliopsida</taxon>
        <taxon>eudicotyledons</taxon>
        <taxon>Gunneridae</taxon>
        <taxon>Pentapetalae</taxon>
        <taxon>rosids</taxon>
        <taxon>fabids</taxon>
        <taxon>Fabales</taxon>
        <taxon>Fabaceae</taxon>
        <taxon>Papilionoideae</taxon>
        <taxon>50 kb inversion clade</taxon>
        <taxon>genistoids sensu lato</taxon>
        <taxon>core genistoids</taxon>
        <taxon>Crotalarieae</taxon>
        <taxon>Crotalaria</taxon>
    </lineage>
</organism>
<sequence length="111" mass="12883">MSRQIPRPTGKPATFTSRKSLRSPLALVGVVLYSRIGILLYMATTRERQRNRIRTLRLPYLSSPQPDLLTDLLLARRSLCLFKPKYGNVETFDAFLLEFLRQCLQLPYQIN</sequence>
<dbReference type="Proteomes" id="UP001372338">
    <property type="component" value="Unassembled WGS sequence"/>
</dbReference>
<feature type="transmembrane region" description="Helical" evidence="1">
    <location>
        <begin position="25"/>
        <end position="44"/>
    </location>
</feature>
<reference evidence="2 3" key="1">
    <citation type="submission" date="2024-01" db="EMBL/GenBank/DDBJ databases">
        <title>The genomes of 5 underutilized Papilionoideae crops provide insights into root nodulation and disease resistanc.</title>
        <authorList>
            <person name="Yuan L."/>
        </authorList>
    </citation>
    <scope>NUCLEOTIDE SEQUENCE [LARGE SCALE GENOMIC DNA]</scope>
    <source>
        <strain evidence="2">ZHUSHIDOU_FW_LH</strain>
        <tissue evidence="2">Leaf</tissue>
    </source>
</reference>
<keyword evidence="1" id="KW-0472">Membrane</keyword>
<accession>A0AAN9DYZ6</accession>
<evidence type="ECO:0000256" key="1">
    <source>
        <dbReference type="SAM" id="Phobius"/>
    </source>
</evidence>
<evidence type="ECO:0000313" key="3">
    <source>
        <dbReference type="Proteomes" id="UP001372338"/>
    </source>
</evidence>
<evidence type="ECO:0000313" key="2">
    <source>
        <dbReference type="EMBL" id="KAK7239713.1"/>
    </source>
</evidence>
<gene>
    <name evidence="2" type="ORF">RIF29_43365</name>
</gene>
<keyword evidence="3" id="KW-1185">Reference proteome</keyword>
<protein>
    <submittedName>
        <fullName evidence="2">Uncharacterized protein</fullName>
    </submittedName>
</protein>
<dbReference type="EMBL" id="JAYWIO010000014">
    <property type="protein sequence ID" value="KAK7239713.1"/>
    <property type="molecule type" value="Genomic_DNA"/>
</dbReference>
<name>A0AAN9DYZ6_CROPI</name>